<accession>A0A7T5UHI2</accession>
<evidence type="ECO:0000313" key="3">
    <source>
        <dbReference type="Proteomes" id="UP000595362"/>
    </source>
</evidence>
<dbReference type="GO" id="GO:0016226">
    <property type="term" value="P:iron-sulfur cluster assembly"/>
    <property type="evidence" value="ECO:0007669"/>
    <property type="project" value="TreeGrafter"/>
</dbReference>
<name>A0A7T5UHI2_9BACT</name>
<dbReference type="Proteomes" id="UP000595362">
    <property type="component" value="Chromosome"/>
</dbReference>
<dbReference type="EMBL" id="CP066681">
    <property type="protein sequence ID" value="QQG35628.1"/>
    <property type="molecule type" value="Genomic_DNA"/>
</dbReference>
<dbReference type="Gene3D" id="3.30.300.90">
    <property type="entry name" value="BolA-like"/>
    <property type="match status" value="1"/>
</dbReference>
<sequence>MSVALHINYILTDALKPVEIQVVDQSHLHAGHAGARPEGETHFQVIIVSSLFAGKSLIERHRMVNDLLFDLLRDRVHALSLKAYAPGEPR</sequence>
<dbReference type="PANTHER" id="PTHR46230:SF7">
    <property type="entry name" value="BOLA-LIKE PROTEIN 1"/>
    <property type="match status" value="1"/>
</dbReference>
<dbReference type="InterPro" id="IPR036065">
    <property type="entry name" value="BolA-like_sf"/>
</dbReference>
<organism evidence="2 3">
    <name type="scientific">Micavibrio aeruginosavorus</name>
    <dbReference type="NCBI Taxonomy" id="349221"/>
    <lineage>
        <taxon>Bacteria</taxon>
        <taxon>Pseudomonadati</taxon>
        <taxon>Bdellovibrionota</taxon>
        <taxon>Bdellovibrionia</taxon>
        <taxon>Bdellovibrionales</taxon>
        <taxon>Pseudobdellovibrionaceae</taxon>
        <taxon>Micavibrio</taxon>
    </lineage>
</organism>
<dbReference type="Pfam" id="PF01722">
    <property type="entry name" value="BolA"/>
    <property type="match status" value="1"/>
</dbReference>
<gene>
    <name evidence="2" type="ORF">HYS17_08890</name>
</gene>
<dbReference type="SUPFAM" id="SSF82657">
    <property type="entry name" value="BolA-like"/>
    <property type="match status" value="1"/>
</dbReference>
<evidence type="ECO:0000313" key="2">
    <source>
        <dbReference type="EMBL" id="QQG35628.1"/>
    </source>
</evidence>
<dbReference type="AlphaFoldDB" id="A0A7T5UHI2"/>
<dbReference type="PIRSF" id="PIRSF003113">
    <property type="entry name" value="BolA"/>
    <property type="match status" value="1"/>
</dbReference>
<dbReference type="PANTHER" id="PTHR46230">
    <property type="match status" value="1"/>
</dbReference>
<evidence type="ECO:0000256" key="1">
    <source>
        <dbReference type="RuleBase" id="RU003860"/>
    </source>
</evidence>
<comment type="similarity">
    <text evidence="1">Belongs to the BolA/IbaG family.</text>
</comment>
<dbReference type="InterPro" id="IPR002634">
    <property type="entry name" value="BolA"/>
</dbReference>
<reference evidence="2 3" key="1">
    <citation type="submission" date="2020-07" db="EMBL/GenBank/DDBJ databases">
        <title>Huge and variable diversity of episymbiotic CPR bacteria and DPANN archaea in groundwater ecosystems.</title>
        <authorList>
            <person name="He C.Y."/>
            <person name="Keren R."/>
            <person name="Whittaker M."/>
            <person name="Farag I.F."/>
            <person name="Doudna J."/>
            <person name="Cate J.H.D."/>
            <person name="Banfield J.F."/>
        </authorList>
    </citation>
    <scope>NUCLEOTIDE SEQUENCE [LARGE SCALE GENOMIC DNA]</scope>
    <source>
        <strain evidence="2">NC_groundwater_70_Ag_B-0.1um_54_66</strain>
    </source>
</reference>
<proteinExistence type="inferred from homology"/>
<protein>
    <submittedName>
        <fullName evidence="2">BolA family transcriptional regulator</fullName>
    </submittedName>
</protein>